<feature type="modified residue" description="4-aspartylphosphate" evidence="8">
    <location>
        <position position="56"/>
    </location>
</feature>
<dbReference type="GO" id="GO:0045893">
    <property type="term" value="P:positive regulation of DNA-templated transcription"/>
    <property type="evidence" value="ECO:0007669"/>
    <property type="project" value="UniProtKB-ARBA"/>
</dbReference>
<name>C6WWQ8_METML</name>
<dbReference type="FunFam" id="1.10.10.10:FF:000210">
    <property type="entry name" value="Winged-helix transcriptional response regulator KdpE"/>
    <property type="match status" value="1"/>
</dbReference>
<keyword evidence="7" id="KW-0804">Transcription</keyword>
<dbReference type="CDD" id="cd00383">
    <property type="entry name" value="trans_reg_C"/>
    <property type="match status" value="1"/>
</dbReference>
<dbReference type="SMART" id="SM00448">
    <property type="entry name" value="REC"/>
    <property type="match status" value="1"/>
</dbReference>
<dbReference type="Gene3D" id="3.40.50.2300">
    <property type="match status" value="1"/>
</dbReference>
<dbReference type="GO" id="GO:0000156">
    <property type="term" value="F:phosphorelay response regulator activity"/>
    <property type="evidence" value="ECO:0007669"/>
    <property type="project" value="TreeGrafter"/>
</dbReference>
<reference evidence="13" key="1">
    <citation type="submission" date="2009-07" db="EMBL/GenBank/DDBJ databases">
        <title>Complete sequence of Methylotenera mobilis JLW8.</title>
        <authorList>
            <consortium name="US DOE Joint Genome Institute"/>
            <person name="Lucas S."/>
            <person name="Copeland A."/>
            <person name="Lapidus A."/>
            <person name="Glavina del Rio T."/>
            <person name="Tice H."/>
            <person name="Bruce D."/>
            <person name="Goodwin L."/>
            <person name="Pitluck S."/>
            <person name="LaButti K.M."/>
            <person name="Clum A."/>
            <person name="Larimer F."/>
            <person name="Land M."/>
            <person name="Hauser L."/>
            <person name="Kyrpides N."/>
            <person name="Mikhailova N."/>
            <person name="Kayluzhnaya M."/>
            <person name="Chistoserdova L."/>
        </authorList>
    </citation>
    <scope>NUCLEOTIDE SEQUENCE [LARGE SCALE GENOMIC DNA]</scope>
    <source>
        <strain evidence="13">JLW8 / ATCC BAA-1282 / DSM 17540</strain>
    </source>
</reference>
<dbReference type="PROSITE" id="PS51755">
    <property type="entry name" value="OMPR_PHOB"/>
    <property type="match status" value="1"/>
</dbReference>
<dbReference type="HOGENOM" id="CLU_000445_30_8_4"/>
<comment type="subcellular location">
    <subcellularLocation>
        <location evidence="1">Cytoplasm</location>
    </subcellularLocation>
</comment>
<dbReference type="Pfam" id="PF00072">
    <property type="entry name" value="Response_reg"/>
    <property type="match status" value="1"/>
</dbReference>
<dbReference type="CDD" id="cd17620">
    <property type="entry name" value="REC_OmpR_KdpE-like"/>
    <property type="match status" value="1"/>
</dbReference>
<dbReference type="EMBL" id="CP001672">
    <property type="protein sequence ID" value="ACT48357.1"/>
    <property type="molecule type" value="Genomic_DNA"/>
</dbReference>
<dbReference type="InterPro" id="IPR001867">
    <property type="entry name" value="OmpR/PhoB-type_DNA-bd"/>
</dbReference>
<evidence type="ECO:0000259" key="11">
    <source>
        <dbReference type="PROSITE" id="PS51755"/>
    </source>
</evidence>
<feature type="domain" description="Response regulatory" evidence="10">
    <location>
        <begin position="7"/>
        <end position="120"/>
    </location>
</feature>
<dbReference type="InterPro" id="IPR036388">
    <property type="entry name" value="WH-like_DNA-bd_sf"/>
</dbReference>
<evidence type="ECO:0000256" key="3">
    <source>
        <dbReference type="ARBA" id="ARBA00022553"/>
    </source>
</evidence>
<dbReference type="PROSITE" id="PS50110">
    <property type="entry name" value="RESPONSE_REGULATORY"/>
    <property type="match status" value="1"/>
</dbReference>
<dbReference type="RefSeq" id="WP_015832392.1">
    <property type="nucleotide sequence ID" value="NC_012968.1"/>
</dbReference>
<dbReference type="eggNOG" id="COG0745">
    <property type="taxonomic scope" value="Bacteria"/>
</dbReference>
<evidence type="ECO:0000256" key="9">
    <source>
        <dbReference type="PROSITE-ProRule" id="PRU01091"/>
    </source>
</evidence>
<dbReference type="Gene3D" id="1.10.10.10">
    <property type="entry name" value="Winged helix-like DNA-binding domain superfamily/Winged helix DNA-binding domain"/>
    <property type="match status" value="1"/>
</dbReference>
<sequence>MFNTIGNIILIEDELQIRRFVTAALESENFQVYCAETGKQGLIEIGTRKPDAVILDLGLPDMDGLEVIKDTRNWSNVPIIILSARTQESEKVAALDAGADDFVSKPFGTPELLARLRAQLRRRAMLSDVNQLGVHVFGSITVDLPKRLVSKNGQIIHLTPIEFRLFTELVKNAGRVVTQRQLLKEVWGPSYVDNEHYLRIYMSHLRQKLEDNPTQPEHLITEIGVGFRFI</sequence>
<evidence type="ECO:0000256" key="1">
    <source>
        <dbReference type="ARBA" id="ARBA00004496"/>
    </source>
</evidence>
<dbReference type="STRING" id="583345.Mmol_1451"/>
<evidence type="ECO:0000256" key="4">
    <source>
        <dbReference type="ARBA" id="ARBA00023012"/>
    </source>
</evidence>
<dbReference type="PANTHER" id="PTHR48111">
    <property type="entry name" value="REGULATOR OF RPOS"/>
    <property type="match status" value="1"/>
</dbReference>
<dbReference type="SMART" id="SM00862">
    <property type="entry name" value="Trans_reg_C"/>
    <property type="match status" value="1"/>
</dbReference>
<evidence type="ECO:0000313" key="12">
    <source>
        <dbReference type="EMBL" id="ACT48357.1"/>
    </source>
</evidence>
<accession>C6WWQ8</accession>
<keyword evidence="13" id="KW-1185">Reference proteome</keyword>
<keyword evidence="3 8" id="KW-0597">Phosphoprotein</keyword>
<dbReference type="GO" id="GO:0005829">
    <property type="term" value="C:cytosol"/>
    <property type="evidence" value="ECO:0007669"/>
    <property type="project" value="TreeGrafter"/>
</dbReference>
<dbReference type="PANTHER" id="PTHR48111:SF50">
    <property type="entry name" value="KDP OPERON TRANSCRIPTIONAL REGULATORY PROTEIN KDPE"/>
    <property type="match status" value="1"/>
</dbReference>
<dbReference type="InterPro" id="IPR011006">
    <property type="entry name" value="CheY-like_superfamily"/>
</dbReference>
<evidence type="ECO:0000259" key="10">
    <source>
        <dbReference type="PROSITE" id="PS50110"/>
    </source>
</evidence>
<keyword evidence="5" id="KW-0805">Transcription regulation</keyword>
<dbReference type="OrthoDB" id="8544854at2"/>
<evidence type="ECO:0000256" key="6">
    <source>
        <dbReference type="ARBA" id="ARBA00023125"/>
    </source>
</evidence>
<proteinExistence type="predicted"/>
<keyword evidence="6 9" id="KW-0238">DNA-binding</keyword>
<dbReference type="Pfam" id="PF00486">
    <property type="entry name" value="Trans_reg_C"/>
    <property type="match status" value="1"/>
</dbReference>
<dbReference type="GO" id="GO:0000987">
    <property type="term" value="F:cis-regulatory region sequence-specific DNA binding"/>
    <property type="evidence" value="ECO:0007669"/>
    <property type="project" value="UniProtKB-ARBA"/>
</dbReference>
<dbReference type="SUPFAM" id="SSF52172">
    <property type="entry name" value="CheY-like"/>
    <property type="match status" value="1"/>
</dbReference>
<feature type="DNA-binding region" description="OmpR/PhoB-type" evidence="9">
    <location>
        <begin position="132"/>
        <end position="230"/>
    </location>
</feature>
<protein>
    <submittedName>
        <fullName evidence="12">Two component transcriptional regulator, winged helix family</fullName>
    </submittedName>
</protein>
<organism evidence="12 13">
    <name type="scientific">Methylotenera mobilis (strain JLW8 / ATCC BAA-1282 / DSM 17540)</name>
    <dbReference type="NCBI Taxonomy" id="583345"/>
    <lineage>
        <taxon>Bacteria</taxon>
        <taxon>Pseudomonadati</taxon>
        <taxon>Pseudomonadota</taxon>
        <taxon>Betaproteobacteria</taxon>
        <taxon>Nitrosomonadales</taxon>
        <taxon>Methylophilaceae</taxon>
        <taxon>Methylotenera</taxon>
    </lineage>
</organism>
<evidence type="ECO:0000256" key="8">
    <source>
        <dbReference type="PROSITE-ProRule" id="PRU00169"/>
    </source>
</evidence>
<dbReference type="FunFam" id="3.40.50.2300:FF:000021">
    <property type="entry name" value="Two-component system response regulator KdpE"/>
    <property type="match status" value="1"/>
</dbReference>
<dbReference type="InterPro" id="IPR001789">
    <property type="entry name" value="Sig_transdc_resp-reg_receiver"/>
</dbReference>
<evidence type="ECO:0000313" key="13">
    <source>
        <dbReference type="Proteomes" id="UP000002742"/>
    </source>
</evidence>
<feature type="domain" description="OmpR/PhoB-type" evidence="11">
    <location>
        <begin position="132"/>
        <end position="230"/>
    </location>
</feature>
<dbReference type="KEGG" id="mmb:Mmol_1451"/>
<reference evidence="12 13" key="2">
    <citation type="journal article" date="2011" name="J. Bacteriol.">
        <title>Genomes of three methylotrophs from a single niche uncover genetic and metabolic divergence of Methylophilaceae.</title>
        <authorList>
            <person name="Lapidus A."/>
            <person name="Clum A."/>
            <person name="Labutti K."/>
            <person name="Kaluzhnaya M.G."/>
            <person name="Lim S."/>
            <person name="Beck D.A."/>
            <person name="Glavina Del Rio T."/>
            <person name="Nolan M."/>
            <person name="Mavromatis K."/>
            <person name="Huntemann M."/>
            <person name="Lucas S."/>
            <person name="Lidstrom M.E."/>
            <person name="Ivanova N."/>
            <person name="Chistoserdova L."/>
        </authorList>
    </citation>
    <scope>NUCLEOTIDE SEQUENCE [LARGE SCALE GENOMIC DNA]</scope>
    <source>
        <strain evidence="13">JLW8 / ATCC BAA-1282 / DSM 17540</strain>
    </source>
</reference>
<gene>
    <name evidence="12" type="ordered locus">Mmol_1451</name>
</gene>
<keyword evidence="4" id="KW-0902">Two-component regulatory system</keyword>
<keyword evidence="2" id="KW-0963">Cytoplasm</keyword>
<dbReference type="AlphaFoldDB" id="C6WWQ8"/>
<dbReference type="GO" id="GO:0032993">
    <property type="term" value="C:protein-DNA complex"/>
    <property type="evidence" value="ECO:0007669"/>
    <property type="project" value="TreeGrafter"/>
</dbReference>
<evidence type="ECO:0000256" key="2">
    <source>
        <dbReference type="ARBA" id="ARBA00022490"/>
    </source>
</evidence>
<dbReference type="Proteomes" id="UP000002742">
    <property type="component" value="Chromosome"/>
</dbReference>
<dbReference type="GO" id="GO:0042802">
    <property type="term" value="F:identical protein binding"/>
    <property type="evidence" value="ECO:0007669"/>
    <property type="project" value="UniProtKB-ARBA"/>
</dbReference>
<evidence type="ECO:0000256" key="5">
    <source>
        <dbReference type="ARBA" id="ARBA00023015"/>
    </source>
</evidence>
<dbReference type="InterPro" id="IPR039420">
    <property type="entry name" value="WalR-like"/>
</dbReference>
<evidence type="ECO:0000256" key="7">
    <source>
        <dbReference type="ARBA" id="ARBA00023163"/>
    </source>
</evidence>
<dbReference type="Gene3D" id="6.10.250.690">
    <property type="match status" value="1"/>
</dbReference>